<dbReference type="InParanoid" id="A0A409XJQ8"/>
<dbReference type="EMBL" id="NHYD01001493">
    <property type="protein sequence ID" value="PPQ90989.1"/>
    <property type="molecule type" value="Genomic_DNA"/>
</dbReference>
<evidence type="ECO:0000313" key="2">
    <source>
        <dbReference type="Proteomes" id="UP000283269"/>
    </source>
</evidence>
<proteinExistence type="predicted"/>
<keyword evidence="2" id="KW-1185">Reference proteome</keyword>
<name>A0A409XJQ8_PSICY</name>
<dbReference type="AlphaFoldDB" id="A0A409XJQ8"/>
<protein>
    <submittedName>
        <fullName evidence="1">Uncharacterized protein</fullName>
    </submittedName>
</protein>
<reference evidence="1 2" key="1">
    <citation type="journal article" date="2018" name="Evol. Lett.">
        <title>Horizontal gene cluster transfer increased hallucinogenic mushroom diversity.</title>
        <authorList>
            <person name="Reynolds H.T."/>
            <person name="Vijayakumar V."/>
            <person name="Gluck-Thaler E."/>
            <person name="Korotkin H.B."/>
            <person name="Matheny P.B."/>
            <person name="Slot J.C."/>
        </authorList>
    </citation>
    <scope>NUCLEOTIDE SEQUENCE [LARGE SCALE GENOMIC DNA]</scope>
    <source>
        <strain evidence="1 2">2631</strain>
    </source>
</reference>
<sequence length="77" mass="8962">MLAMFGDDYSMMTFFPLPVVGAVLQFPRRRIVRAGIDLGEHFPAHVSRVHAEEEEEIIEHDGLDLFVRLELCWTMWS</sequence>
<gene>
    <name evidence="1" type="ORF">CVT25_014228</name>
</gene>
<accession>A0A409XJQ8</accession>
<organism evidence="1 2">
    <name type="scientific">Psilocybe cyanescens</name>
    <dbReference type="NCBI Taxonomy" id="93625"/>
    <lineage>
        <taxon>Eukaryota</taxon>
        <taxon>Fungi</taxon>
        <taxon>Dikarya</taxon>
        <taxon>Basidiomycota</taxon>
        <taxon>Agaricomycotina</taxon>
        <taxon>Agaricomycetes</taxon>
        <taxon>Agaricomycetidae</taxon>
        <taxon>Agaricales</taxon>
        <taxon>Agaricineae</taxon>
        <taxon>Strophariaceae</taxon>
        <taxon>Psilocybe</taxon>
    </lineage>
</organism>
<comment type="caution">
    <text evidence="1">The sequence shown here is derived from an EMBL/GenBank/DDBJ whole genome shotgun (WGS) entry which is preliminary data.</text>
</comment>
<evidence type="ECO:0000313" key="1">
    <source>
        <dbReference type="EMBL" id="PPQ90989.1"/>
    </source>
</evidence>
<dbReference type="Proteomes" id="UP000283269">
    <property type="component" value="Unassembled WGS sequence"/>
</dbReference>